<sequence>MPGLISLHSLQLSDLPKLAALPKVLQHNSVLKTLNIRHCPGLMTLPDWFGKLTSLHLLSISDCSELKSPGEGWLENLTSLKDLAIINCPELNFSDEDNDMPVLRSLHFLVLQALPKLAALPKVLQHNTVLESLHISYCPGLMTLPNWFGKLTSLQRLQIFDCSELKSPVEGWLENLTFLKWLNISNCPELNISDEDNDMPGLISLHSLQLSDLPKLVALPKVLQHSTALETLEIRRCPGLMTLPDWMSDYRCVRLINLQATNLDALAY</sequence>
<feature type="domain" description="R13L1/DRL21-like LRR repeat region" evidence="3">
    <location>
        <begin position="123"/>
        <end position="187"/>
    </location>
</feature>
<keyword evidence="5" id="KW-1185">Reference proteome</keyword>
<gene>
    <name evidence="4" type="ORF">L1049_011909</name>
</gene>
<dbReference type="EMBL" id="JBBPBK010000006">
    <property type="protein sequence ID" value="KAK9283659.1"/>
    <property type="molecule type" value="Genomic_DNA"/>
</dbReference>
<dbReference type="GO" id="GO:0006952">
    <property type="term" value="P:defense response"/>
    <property type="evidence" value="ECO:0007669"/>
    <property type="project" value="UniProtKB-KW"/>
</dbReference>
<feature type="domain" description="R13L1/DRL21-like LRR repeat region" evidence="3">
    <location>
        <begin position="25"/>
        <end position="88"/>
    </location>
</feature>
<protein>
    <recommendedName>
        <fullName evidence="3">R13L1/DRL21-like LRR repeat region domain-containing protein</fullName>
    </recommendedName>
</protein>
<proteinExistence type="predicted"/>
<dbReference type="PANTHER" id="PTHR36766:SF70">
    <property type="entry name" value="DISEASE RESISTANCE PROTEIN RGA4"/>
    <property type="match status" value="1"/>
</dbReference>
<dbReference type="Proteomes" id="UP001415857">
    <property type="component" value="Unassembled WGS sequence"/>
</dbReference>
<evidence type="ECO:0000313" key="5">
    <source>
        <dbReference type="Proteomes" id="UP001415857"/>
    </source>
</evidence>
<dbReference type="SUPFAM" id="SSF52058">
    <property type="entry name" value="L domain-like"/>
    <property type="match status" value="1"/>
</dbReference>
<dbReference type="InterPro" id="IPR032675">
    <property type="entry name" value="LRR_dom_sf"/>
</dbReference>
<dbReference type="AlphaFoldDB" id="A0AAP0WXD1"/>
<keyword evidence="1" id="KW-0433">Leucine-rich repeat</keyword>
<evidence type="ECO:0000256" key="2">
    <source>
        <dbReference type="ARBA" id="ARBA00022821"/>
    </source>
</evidence>
<dbReference type="Pfam" id="PF25019">
    <property type="entry name" value="LRR_R13L1-DRL21"/>
    <property type="match status" value="2"/>
</dbReference>
<accession>A0AAP0WXD1</accession>
<reference evidence="4 5" key="1">
    <citation type="journal article" date="2024" name="Plant J.">
        <title>Genome sequences and population genomics reveal climatic adaptation and genomic divergence between two closely related sweetgum species.</title>
        <authorList>
            <person name="Xu W.Q."/>
            <person name="Ren C.Q."/>
            <person name="Zhang X.Y."/>
            <person name="Comes H.P."/>
            <person name="Liu X.H."/>
            <person name="Li Y.G."/>
            <person name="Kettle C.J."/>
            <person name="Jalonen R."/>
            <person name="Gaisberger H."/>
            <person name="Ma Y.Z."/>
            <person name="Qiu Y.X."/>
        </authorList>
    </citation>
    <scope>NUCLEOTIDE SEQUENCE [LARGE SCALE GENOMIC DNA]</scope>
    <source>
        <strain evidence="4">Hangzhou</strain>
    </source>
</reference>
<dbReference type="Gene3D" id="3.80.10.10">
    <property type="entry name" value="Ribonuclease Inhibitor"/>
    <property type="match status" value="2"/>
</dbReference>
<comment type="caution">
    <text evidence="4">The sequence shown here is derived from an EMBL/GenBank/DDBJ whole genome shotgun (WGS) entry which is preliminary data.</text>
</comment>
<organism evidence="4 5">
    <name type="scientific">Liquidambar formosana</name>
    <name type="common">Formosan gum</name>
    <dbReference type="NCBI Taxonomy" id="63359"/>
    <lineage>
        <taxon>Eukaryota</taxon>
        <taxon>Viridiplantae</taxon>
        <taxon>Streptophyta</taxon>
        <taxon>Embryophyta</taxon>
        <taxon>Tracheophyta</taxon>
        <taxon>Spermatophyta</taxon>
        <taxon>Magnoliopsida</taxon>
        <taxon>eudicotyledons</taxon>
        <taxon>Gunneridae</taxon>
        <taxon>Pentapetalae</taxon>
        <taxon>Saxifragales</taxon>
        <taxon>Altingiaceae</taxon>
        <taxon>Liquidambar</taxon>
    </lineage>
</organism>
<dbReference type="InterPro" id="IPR056789">
    <property type="entry name" value="LRR_R13L1-DRL21"/>
</dbReference>
<evidence type="ECO:0000313" key="4">
    <source>
        <dbReference type="EMBL" id="KAK9283659.1"/>
    </source>
</evidence>
<evidence type="ECO:0000259" key="3">
    <source>
        <dbReference type="Pfam" id="PF25019"/>
    </source>
</evidence>
<dbReference type="PANTHER" id="PTHR36766">
    <property type="entry name" value="PLANT BROAD-SPECTRUM MILDEW RESISTANCE PROTEIN RPW8"/>
    <property type="match status" value="1"/>
</dbReference>
<name>A0AAP0WXD1_LIQFO</name>
<evidence type="ECO:0000256" key="1">
    <source>
        <dbReference type="ARBA" id="ARBA00022614"/>
    </source>
</evidence>
<keyword evidence="2" id="KW-0611">Plant defense</keyword>